<accession>G2XXZ2</accession>
<organism evidence="1 2">
    <name type="scientific">Botryotinia fuckeliana (strain T4)</name>
    <name type="common">Noble rot fungus</name>
    <name type="synonym">Botrytis cinerea</name>
    <dbReference type="NCBI Taxonomy" id="999810"/>
    <lineage>
        <taxon>Eukaryota</taxon>
        <taxon>Fungi</taxon>
        <taxon>Dikarya</taxon>
        <taxon>Ascomycota</taxon>
        <taxon>Pezizomycotina</taxon>
        <taxon>Leotiomycetes</taxon>
        <taxon>Helotiales</taxon>
        <taxon>Sclerotiniaceae</taxon>
        <taxon>Botrytis</taxon>
    </lineage>
</organism>
<evidence type="ECO:0000313" key="2">
    <source>
        <dbReference type="Proteomes" id="UP000008177"/>
    </source>
</evidence>
<dbReference type="HOGENOM" id="CLU_2426740_0_0_1"/>
<dbReference type="InParanoid" id="G2XXZ2"/>
<gene>
    <name evidence="1" type="ORF">BofuT4_uP120350.1</name>
</gene>
<name>G2XXZ2_BOTF4</name>
<dbReference type="AlphaFoldDB" id="G2XXZ2"/>
<proteinExistence type="predicted"/>
<protein>
    <submittedName>
        <fullName evidence="1">Uncharacterized protein</fullName>
    </submittedName>
</protein>
<dbReference type="Proteomes" id="UP000008177">
    <property type="component" value="Unplaced contigs"/>
</dbReference>
<sequence>MRLSCESFVPAREVEFGNTCALGMKIKHNSGPEKLVAGYHGVCLDHKSLKLPAPPSKSSPRHVLMLMKELGAQHKGPVSVGIEAYDRIRHN</sequence>
<dbReference type="EMBL" id="FQ790277">
    <property type="protein sequence ID" value="CCD45329.1"/>
    <property type="molecule type" value="Genomic_DNA"/>
</dbReference>
<reference evidence="2" key="1">
    <citation type="journal article" date="2011" name="PLoS Genet.">
        <title>Genomic analysis of the necrotrophic fungal pathogens Sclerotinia sclerotiorum and Botrytis cinerea.</title>
        <authorList>
            <person name="Amselem J."/>
            <person name="Cuomo C.A."/>
            <person name="van Kan J.A."/>
            <person name="Viaud M."/>
            <person name="Benito E.P."/>
            <person name="Couloux A."/>
            <person name="Coutinho P.M."/>
            <person name="de Vries R.P."/>
            <person name="Dyer P.S."/>
            <person name="Fillinger S."/>
            <person name="Fournier E."/>
            <person name="Gout L."/>
            <person name="Hahn M."/>
            <person name="Kohn L."/>
            <person name="Lapalu N."/>
            <person name="Plummer K.M."/>
            <person name="Pradier J.M."/>
            <person name="Quevillon E."/>
            <person name="Sharon A."/>
            <person name="Simon A."/>
            <person name="ten Have A."/>
            <person name="Tudzynski B."/>
            <person name="Tudzynski P."/>
            <person name="Wincker P."/>
            <person name="Andrew M."/>
            <person name="Anthouard V."/>
            <person name="Beever R.E."/>
            <person name="Beffa R."/>
            <person name="Benoit I."/>
            <person name="Bouzid O."/>
            <person name="Brault B."/>
            <person name="Chen Z."/>
            <person name="Choquer M."/>
            <person name="Collemare J."/>
            <person name="Cotton P."/>
            <person name="Danchin E.G."/>
            <person name="Da Silva C."/>
            <person name="Gautier A."/>
            <person name="Giraud C."/>
            <person name="Giraud T."/>
            <person name="Gonzalez C."/>
            <person name="Grossetete S."/>
            <person name="Guldener U."/>
            <person name="Henrissat B."/>
            <person name="Howlett B.J."/>
            <person name="Kodira C."/>
            <person name="Kretschmer M."/>
            <person name="Lappartient A."/>
            <person name="Leroch M."/>
            <person name="Levis C."/>
            <person name="Mauceli E."/>
            <person name="Neuveglise C."/>
            <person name="Oeser B."/>
            <person name="Pearson M."/>
            <person name="Poulain J."/>
            <person name="Poussereau N."/>
            <person name="Quesneville H."/>
            <person name="Rascle C."/>
            <person name="Schumacher J."/>
            <person name="Segurens B."/>
            <person name="Sexton A."/>
            <person name="Silva E."/>
            <person name="Sirven C."/>
            <person name="Soanes D.M."/>
            <person name="Talbot N.J."/>
            <person name="Templeton M."/>
            <person name="Yandava C."/>
            <person name="Yarden O."/>
            <person name="Zeng Q."/>
            <person name="Rollins J.A."/>
            <person name="Lebrun M.H."/>
            <person name="Dickman M."/>
        </authorList>
    </citation>
    <scope>NUCLEOTIDE SEQUENCE [LARGE SCALE GENOMIC DNA]</scope>
    <source>
        <strain evidence="2">T4</strain>
    </source>
</reference>
<evidence type="ECO:0000313" key="1">
    <source>
        <dbReference type="EMBL" id="CCD45329.1"/>
    </source>
</evidence>